<dbReference type="InterPro" id="IPR027266">
    <property type="entry name" value="TrmE/GcvT-like"/>
</dbReference>
<name>A0A2H3KNV4_9CHLR</name>
<dbReference type="AlphaFoldDB" id="A0A2H3KNV4"/>
<dbReference type="SUPFAM" id="SSF103025">
    <property type="entry name" value="Folate-binding domain"/>
    <property type="match status" value="1"/>
</dbReference>
<dbReference type="RefSeq" id="WP_097651590.1">
    <property type="nucleotide sequence ID" value="NZ_LYXE01000063.1"/>
</dbReference>
<dbReference type="InterPro" id="IPR028896">
    <property type="entry name" value="GcvT/YgfZ/DmdA"/>
</dbReference>
<dbReference type="GO" id="GO:0019464">
    <property type="term" value="P:glycine decarboxylation via glycine cleavage system"/>
    <property type="evidence" value="ECO:0007669"/>
    <property type="project" value="UniProtKB-UniRule"/>
</dbReference>
<dbReference type="Pfam" id="PF01571">
    <property type="entry name" value="GCV_T"/>
    <property type="match status" value="1"/>
</dbReference>
<evidence type="ECO:0000256" key="2">
    <source>
        <dbReference type="ARBA" id="ARBA00012616"/>
    </source>
</evidence>
<evidence type="ECO:0000256" key="6">
    <source>
        <dbReference type="ARBA" id="ARBA00047665"/>
    </source>
</evidence>
<dbReference type="InterPro" id="IPR013977">
    <property type="entry name" value="GcvT_C"/>
</dbReference>
<comment type="subunit">
    <text evidence="7">The glycine cleavage system is composed of four proteins: P, T, L and H.</text>
</comment>
<dbReference type="EC" id="2.1.2.10" evidence="2 7"/>
<protein>
    <recommendedName>
        <fullName evidence="2 7">Aminomethyltransferase</fullName>
        <ecNumber evidence="2 7">2.1.2.10</ecNumber>
    </recommendedName>
    <alternativeName>
        <fullName evidence="5 7">Glycine cleavage system T protein</fullName>
    </alternativeName>
</protein>
<comment type="function">
    <text evidence="7">The glycine cleavage system catalyzes the degradation of glycine.</text>
</comment>
<evidence type="ECO:0000256" key="3">
    <source>
        <dbReference type="ARBA" id="ARBA00022576"/>
    </source>
</evidence>
<comment type="catalytic activity">
    <reaction evidence="6 7">
        <text>N(6)-[(R)-S(8)-aminomethyldihydrolipoyl]-L-lysyl-[protein] + (6S)-5,6,7,8-tetrahydrofolate = N(6)-[(R)-dihydrolipoyl]-L-lysyl-[protein] + (6R)-5,10-methylene-5,6,7,8-tetrahydrofolate + NH4(+)</text>
        <dbReference type="Rhea" id="RHEA:16945"/>
        <dbReference type="Rhea" id="RHEA-COMP:10475"/>
        <dbReference type="Rhea" id="RHEA-COMP:10492"/>
        <dbReference type="ChEBI" id="CHEBI:15636"/>
        <dbReference type="ChEBI" id="CHEBI:28938"/>
        <dbReference type="ChEBI" id="CHEBI:57453"/>
        <dbReference type="ChEBI" id="CHEBI:83100"/>
        <dbReference type="ChEBI" id="CHEBI:83143"/>
        <dbReference type="EC" id="2.1.2.10"/>
    </reaction>
</comment>
<dbReference type="NCBIfam" id="NF001567">
    <property type="entry name" value="PRK00389.1"/>
    <property type="match status" value="1"/>
</dbReference>
<dbReference type="GO" id="GO:0004047">
    <property type="term" value="F:aminomethyltransferase activity"/>
    <property type="evidence" value="ECO:0007669"/>
    <property type="project" value="UniProtKB-UniRule"/>
</dbReference>
<evidence type="ECO:0000313" key="12">
    <source>
        <dbReference type="Proteomes" id="UP000220922"/>
    </source>
</evidence>
<dbReference type="HAMAP" id="MF_00259">
    <property type="entry name" value="GcvT"/>
    <property type="match status" value="1"/>
</dbReference>
<dbReference type="EMBL" id="LYXE01000063">
    <property type="protein sequence ID" value="PDV99827.1"/>
    <property type="molecule type" value="Genomic_DNA"/>
</dbReference>
<dbReference type="NCBIfam" id="TIGR00528">
    <property type="entry name" value="gcvT"/>
    <property type="match status" value="1"/>
</dbReference>
<dbReference type="GO" id="GO:0005960">
    <property type="term" value="C:glycine cleavage complex"/>
    <property type="evidence" value="ECO:0007669"/>
    <property type="project" value="InterPro"/>
</dbReference>
<dbReference type="SUPFAM" id="SSF101790">
    <property type="entry name" value="Aminomethyltransferase beta-barrel domain"/>
    <property type="match status" value="1"/>
</dbReference>
<feature type="domain" description="GCVT N-terminal" evidence="9">
    <location>
        <begin position="8"/>
        <end position="262"/>
    </location>
</feature>
<reference evidence="11 12" key="1">
    <citation type="submission" date="2016-05" db="EMBL/GenBank/DDBJ databases">
        <authorList>
            <person name="Lavstsen T."/>
            <person name="Jespersen J.S."/>
        </authorList>
    </citation>
    <scope>NUCLEOTIDE SEQUENCE [LARGE SCALE GENOMIC DNA]</scope>
    <source>
        <strain evidence="11 12">B7-9</strain>
    </source>
</reference>
<dbReference type="FunFam" id="4.10.1250.10:FF:000001">
    <property type="entry name" value="Aminomethyltransferase"/>
    <property type="match status" value="1"/>
</dbReference>
<keyword evidence="4 7" id="KW-0808">Transferase</keyword>
<dbReference type="Proteomes" id="UP000220922">
    <property type="component" value="Unassembled WGS sequence"/>
</dbReference>
<dbReference type="Gene3D" id="4.10.1250.10">
    <property type="entry name" value="Aminomethyltransferase fragment"/>
    <property type="match status" value="1"/>
</dbReference>
<dbReference type="Pfam" id="PF08669">
    <property type="entry name" value="GCV_T_C"/>
    <property type="match status" value="1"/>
</dbReference>
<keyword evidence="3 7" id="KW-0032">Aminotransferase</keyword>
<dbReference type="OrthoDB" id="9774591at2"/>
<feature type="binding site" evidence="8">
    <location>
        <position position="198"/>
    </location>
    <ligand>
        <name>substrate</name>
    </ligand>
</feature>
<accession>A0A2H3KNV4</accession>
<dbReference type="GO" id="GO:0008483">
    <property type="term" value="F:transaminase activity"/>
    <property type="evidence" value="ECO:0007669"/>
    <property type="project" value="UniProtKB-KW"/>
</dbReference>
<dbReference type="FunFam" id="2.40.30.110:FF:000003">
    <property type="entry name" value="Aminomethyltransferase"/>
    <property type="match status" value="1"/>
</dbReference>
<gene>
    <name evidence="7" type="primary">gcvT</name>
    <name evidence="11" type="ORF">A9Q02_01030</name>
</gene>
<sequence length="365" mass="39839">MLKRTPLFATHVGMGARMVEFGGWEMPVQYSGIIDEHRAVRQGAGLFDISHMGRFMVRGPQAEAFLQYVATCNVAAITLGQANYGLLCQPDGGIVDDIFIYHLLDEYMVVVNASNRDKDWAWLQQHSAGFDVELEDRSERWAMLALQGPAAEQLLAQAEDSTTHDLTHLPFHGVALTTVFGQTALIARTGYTGEDGFELFFAAGAAPEMWQRLLALGDVKPCGLGSRDSLRFEPCLALYGHEISATINPYEARLGWVVKLDKGDFVGREALAAIKQAGPSRRLTGFELVGKGIARGDYAVHSVEGEPVGVVTTGMPSPTLGKPLGIALVPTALSSEGSAFEVIIRDRPVRARAVKMPFYKPRYKK</sequence>
<dbReference type="PANTHER" id="PTHR43757:SF2">
    <property type="entry name" value="AMINOMETHYLTRANSFERASE, MITOCHONDRIAL"/>
    <property type="match status" value="1"/>
</dbReference>
<dbReference type="Gene3D" id="3.30.1360.120">
    <property type="entry name" value="Probable tRNA modification gtpase trme, domain 1"/>
    <property type="match status" value="1"/>
</dbReference>
<dbReference type="InterPro" id="IPR006223">
    <property type="entry name" value="GcvT"/>
</dbReference>
<organism evidence="11 12">
    <name type="scientific">Candidatus Chloroploca asiatica</name>
    <dbReference type="NCBI Taxonomy" id="1506545"/>
    <lineage>
        <taxon>Bacteria</taxon>
        <taxon>Bacillati</taxon>
        <taxon>Chloroflexota</taxon>
        <taxon>Chloroflexia</taxon>
        <taxon>Chloroflexales</taxon>
        <taxon>Chloroflexineae</taxon>
        <taxon>Oscillochloridaceae</taxon>
        <taxon>Candidatus Chloroploca</taxon>
    </lineage>
</organism>
<dbReference type="Gene3D" id="3.30.70.1400">
    <property type="entry name" value="Aminomethyltransferase beta-barrel domains"/>
    <property type="match status" value="1"/>
</dbReference>
<evidence type="ECO:0000259" key="9">
    <source>
        <dbReference type="Pfam" id="PF01571"/>
    </source>
</evidence>
<comment type="similarity">
    <text evidence="1 7">Belongs to the GcvT family.</text>
</comment>
<dbReference type="PIRSF" id="PIRSF006487">
    <property type="entry name" value="GcvT"/>
    <property type="match status" value="1"/>
</dbReference>
<dbReference type="Gene3D" id="2.40.30.110">
    <property type="entry name" value="Aminomethyltransferase beta-barrel domains"/>
    <property type="match status" value="1"/>
</dbReference>
<dbReference type="GO" id="GO:0005829">
    <property type="term" value="C:cytosol"/>
    <property type="evidence" value="ECO:0007669"/>
    <property type="project" value="TreeGrafter"/>
</dbReference>
<dbReference type="InterPro" id="IPR029043">
    <property type="entry name" value="GcvT/YgfZ_C"/>
</dbReference>
<evidence type="ECO:0000313" key="11">
    <source>
        <dbReference type="EMBL" id="PDV99827.1"/>
    </source>
</evidence>
<feature type="domain" description="Aminomethyltransferase C-terminal" evidence="10">
    <location>
        <begin position="281"/>
        <end position="360"/>
    </location>
</feature>
<dbReference type="PANTHER" id="PTHR43757">
    <property type="entry name" value="AMINOMETHYLTRANSFERASE"/>
    <property type="match status" value="1"/>
</dbReference>
<evidence type="ECO:0000256" key="7">
    <source>
        <dbReference type="HAMAP-Rule" id="MF_00259"/>
    </source>
</evidence>
<dbReference type="InterPro" id="IPR006222">
    <property type="entry name" value="GCVT_N"/>
</dbReference>
<comment type="caution">
    <text evidence="11">The sequence shown here is derived from an EMBL/GenBank/DDBJ whole genome shotgun (WGS) entry which is preliminary data.</text>
</comment>
<evidence type="ECO:0000256" key="5">
    <source>
        <dbReference type="ARBA" id="ARBA00031395"/>
    </source>
</evidence>
<dbReference type="InterPro" id="IPR022903">
    <property type="entry name" value="GcvT_bac"/>
</dbReference>
<evidence type="ECO:0000256" key="1">
    <source>
        <dbReference type="ARBA" id="ARBA00008609"/>
    </source>
</evidence>
<proteinExistence type="inferred from homology"/>
<dbReference type="FunFam" id="3.30.70.1400:FF:000001">
    <property type="entry name" value="Aminomethyltransferase"/>
    <property type="match status" value="1"/>
</dbReference>
<evidence type="ECO:0000259" key="10">
    <source>
        <dbReference type="Pfam" id="PF08669"/>
    </source>
</evidence>
<evidence type="ECO:0000256" key="8">
    <source>
        <dbReference type="PIRSR" id="PIRSR006487-1"/>
    </source>
</evidence>
<evidence type="ECO:0000256" key="4">
    <source>
        <dbReference type="ARBA" id="ARBA00022679"/>
    </source>
</evidence>
<keyword evidence="12" id="KW-1185">Reference proteome</keyword>